<dbReference type="EMBL" id="RHHM01000011">
    <property type="protein sequence ID" value="RQM37444.1"/>
    <property type="molecule type" value="Genomic_DNA"/>
</dbReference>
<sequence>MLSKVGFAHGDLLRWQDEYVGRSLNVNGTIMRDAYRTSSKIQSAIKLLITVSLPERQLKVSVCLCQYGIAVSKWNHSVSLA</sequence>
<reference evidence="1 2" key="1">
    <citation type="submission" date="2018-10" db="EMBL/GenBank/DDBJ databases">
        <title>Draft genome sequence for the type isolate of Erwinia psidii, agent causal of bacterial blight in guava (Psidium guajava) and wilt and die-back of Eucalyptus spp.</title>
        <authorList>
            <person name="Hermenegildo P.S."/>
            <person name="Santos S.A."/>
            <person name="Guimaraes L.M.S."/>
            <person name="Vidigal P.M.P."/>
            <person name="Pereira I.C."/>
            <person name="Badel J.L."/>
            <person name="Alfenas-Zerbini P."/>
            <person name="Ferreira M.A.S.V."/>
            <person name="Alfenas A.C."/>
        </authorList>
    </citation>
    <scope>NUCLEOTIDE SEQUENCE [LARGE SCALE GENOMIC DNA]</scope>
    <source>
        <strain evidence="1 2">IBSBF 435</strain>
    </source>
</reference>
<evidence type="ECO:0000313" key="1">
    <source>
        <dbReference type="EMBL" id="RQM37444.1"/>
    </source>
</evidence>
<dbReference type="AlphaFoldDB" id="A0A3N6RWK4"/>
<organism evidence="1 2">
    <name type="scientific">Erwinia psidii</name>
    <dbReference type="NCBI Taxonomy" id="69224"/>
    <lineage>
        <taxon>Bacteria</taxon>
        <taxon>Pseudomonadati</taxon>
        <taxon>Pseudomonadota</taxon>
        <taxon>Gammaproteobacteria</taxon>
        <taxon>Enterobacterales</taxon>
        <taxon>Erwiniaceae</taxon>
        <taxon>Erwinia</taxon>
    </lineage>
</organism>
<keyword evidence="2" id="KW-1185">Reference proteome</keyword>
<accession>A0A3N6RWK4</accession>
<proteinExistence type="predicted"/>
<gene>
    <name evidence="1" type="ORF">EB241_14370</name>
</gene>
<name>A0A3N6RWK4_9GAMM</name>
<protein>
    <submittedName>
        <fullName evidence="1">Uncharacterized protein</fullName>
    </submittedName>
</protein>
<dbReference type="Proteomes" id="UP000279457">
    <property type="component" value="Unassembled WGS sequence"/>
</dbReference>
<comment type="caution">
    <text evidence="1">The sequence shown here is derived from an EMBL/GenBank/DDBJ whole genome shotgun (WGS) entry which is preliminary data.</text>
</comment>
<evidence type="ECO:0000313" key="2">
    <source>
        <dbReference type="Proteomes" id="UP000279457"/>
    </source>
</evidence>